<organism evidence="1 2">
    <name type="scientific">Camelimonas fluminis</name>
    <dbReference type="NCBI Taxonomy" id="1576911"/>
    <lineage>
        <taxon>Bacteria</taxon>
        <taxon>Pseudomonadati</taxon>
        <taxon>Pseudomonadota</taxon>
        <taxon>Alphaproteobacteria</taxon>
        <taxon>Hyphomicrobiales</taxon>
        <taxon>Chelatococcaceae</taxon>
        <taxon>Camelimonas</taxon>
    </lineage>
</organism>
<gene>
    <name evidence="1" type="ORF">ACFONL_12710</name>
</gene>
<name>A0ABV7UJB9_9HYPH</name>
<dbReference type="EMBL" id="JBHRYC010000061">
    <property type="protein sequence ID" value="MFC3638222.1"/>
    <property type="molecule type" value="Genomic_DNA"/>
</dbReference>
<sequence length="80" mass="8585">MSKPKSEKHIVVVSGVTYERVKEFRFSKRIDTMAEATREIIELGLAAWNEGAADRGQFGDGTLTAAAKTGALTSASAPTR</sequence>
<evidence type="ECO:0000313" key="1">
    <source>
        <dbReference type="EMBL" id="MFC3638222.1"/>
    </source>
</evidence>
<dbReference type="Proteomes" id="UP001595704">
    <property type="component" value="Unassembled WGS sequence"/>
</dbReference>
<reference evidence="2" key="1">
    <citation type="journal article" date="2019" name="Int. J. Syst. Evol. Microbiol.">
        <title>The Global Catalogue of Microorganisms (GCM) 10K type strain sequencing project: providing services to taxonomists for standard genome sequencing and annotation.</title>
        <authorList>
            <consortium name="The Broad Institute Genomics Platform"/>
            <consortium name="The Broad Institute Genome Sequencing Center for Infectious Disease"/>
            <person name="Wu L."/>
            <person name="Ma J."/>
        </authorList>
    </citation>
    <scope>NUCLEOTIDE SEQUENCE [LARGE SCALE GENOMIC DNA]</scope>
    <source>
        <strain evidence="2">KCTC 42282</strain>
    </source>
</reference>
<evidence type="ECO:0000313" key="2">
    <source>
        <dbReference type="Proteomes" id="UP001595704"/>
    </source>
</evidence>
<protein>
    <submittedName>
        <fullName evidence="1">Uncharacterized protein</fullName>
    </submittedName>
</protein>
<dbReference type="RefSeq" id="WP_191320421.1">
    <property type="nucleotide sequence ID" value="NZ_BNCG01000017.1"/>
</dbReference>
<comment type="caution">
    <text evidence="1">The sequence shown here is derived from an EMBL/GenBank/DDBJ whole genome shotgun (WGS) entry which is preliminary data.</text>
</comment>
<keyword evidence="2" id="KW-1185">Reference proteome</keyword>
<accession>A0ABV7UJB9</accession>
<proteinExistence type="predicted"/>